<feature type="transmembrane region" description="Helical" evidence="2">
    <location>
        <begin position="182"/>
        <end position="203"/>
    </location>
</feature>
<evidence type="ECO:0000256" key="1">
    <source>
        <dbReference type="SAM" id="MobiDB-lite"/>
    </source>
</evidence>
<dbReference type="SMART" id="SM00220">
    <property type="entry name" value="S_TKc"/>
    <property type="match status" value="1"/>
</dbReference>
<protein>
    <submittedName>
        <fullName evidence="4">Serine/threonine protein kinase</fullName>
    </submittedName>
</protein>
<keyword evidence="2" id="KW-0812">Transmembrane</keyword>
<dbReference type="GO" id="GO:0005524">
    <property type="term" value="F:ATP binding"/>
    <property type="evidence" value="ECO:0007669"/>
    <property type="project" value="InterPro"/>
</dbReference>
<dbReference type="Pfam" id="PF00069">
    <property type="entry name" value="Pkinase"/>
    <property type="match status" value="1"/>
</dbReference>
<keyword evidence="2" id="KW-1133">Transmembrane helix</keyword>
<feature type="compositionally biased region" description="Basic and acidic residues" evidence="1">
    <location>
        <begin position="280"/>
        <end position="293"/>
    </location>
</feature>
<keyword evidence="4" id="KW-0723">Serine/threonine-protein kinase</keyword>
<name>Q2FTU4_METHJ</name>
<dbReference type="Gene3D" id="3.30.200.20">
    <property type="entry name" value="Phosphorylase Kinase, domain 1"/>
    <property type="match status" value="1"/>
</dbReference>
<feature type="region of interest" description="Disordered" evidence="1">
    <location>
        <begin position="207"/>
        <end position="237"/>
    </location>
</feature>
<dbReference type="SUPFAM" id="SSF48452">
    <property type="entry name" value="TPR-like"/>
    <property type="match status" value="1"/>
</dbReference>
<sequence length="759" mass="84420">MRRIGLLYEGDMTKVTAVPSFVEISRDLNITPGKHATFGFTLLPVGTPGSYDLSFSVVMRSATGDQKITEVFVKHVTIVPTDGISSPVNGSIFVESPVLDLDVYLDSAFMGNVPAIIADVKPGQYMIRVKNDTFERTFSVDVERGVMTRLLVRGDEKIPVVTKKRAGPVSDGTLIGYIEVNVPLIIIISLILLACIGVGMYGLRKRNRTEKDRKKKEDKEDEEDPEKERSKKEKDLLDKIHSKKPLFEGLSSSSDISHGVYGKVSDRSGTGHISRKKSSKGIEKKNSTKDSSKPKPSSKPTKPDTIKDDVDFQFRDLTTRPGSATASIGVSNHSSVPVSVEDHTISPGGFGIVPVEISEPTNDEPDTIISLRIFAEGSEFFKNIIIPYNRGIALLARGVVEKAYEYFRALLVTHPDNVDGLFQQAQILLNWGLEEEAQSVLQEILVLDPEHEAALNALNQIQDKAARKKDKAGSDAVIKISGYPDELSDRYTPIRVLGDDPFATVILVRKNDTGDLRALKIPRTIEKIGSSLFTEISLLYQLRHPYVLRMYKAEFYPVVMLELEFVSGGWYEDKQYMRVSDLPVPLPNHVSSLLIEKIAEGLAYLHRQGVRHYHLSPKYILLDEPLNPKISGLIRESLRSAGGGGVEEFFVCAPEQVDPSFFGKPGKRTDIYQLGVIWLWLMTGRIMEKGESADEIISMTMDNVTSDPSFELYIPLLKKLTARFKKDRYASVEAFLDDLKGIIPDFYIKEGMALSGDDA</sequence>
<dbReference type="eggNOG" id="arCOG03682">
    <property type="taxonomic scope" value="Archaea"/>
</dbReference>
<evidence type="ECO:0000313" key="4">
    <source>
        <dbReference type="EMBL" id="ABD41929.1"/>
    </source>
</evidence>
<proteinExistence type="predicted"/>
<dbReference type="AlphaFoldDB" id="Q2FTU4"/>
<keyword evidence="2" id="KW-0472">Membrane</keyword>
<organism evidence="4 5">
    <name type="scientific">Methanospirillum hungatei JF-1 (strain ATCC 27890 / DSM 864 / NBRC 100397 / JF-1)</name>
    <dbReference type="NCBI Taxonomy" id="323259"/>
    <lineage>
        <taxon>Archaea</taxon>
        <taxon>Methanobacteriati</taxon>
        <taxon>Methanobacteriota</taxon>
        <taxon>Stenosarchaea group</taxon>
        <taxon>Methanomicrobia</taxon>
        <taxon>Methanomicrobiales</taxon>
        <taxon>Methanospirillaceae</taxon>
        <taxon>Methanospirillum</taxon>
    </lineage>
</organism>
<evidence type="ECO:0000313" key="5">
    <source>
        <dbReference type="Proteomes" id="UP000001941"/>
    </source>
</evidence>
<dbReference type="EMBL" id="CP000254">
    <property type="protein sequence ID" value="ABD41929.1"/>
    <property type="molecule type" value="Genomic_DNA"/>
</dbReference>
<dbReference type="EnsemblBacteria" id="ABD41929">
    <property type="protein sequence ID" value="ABD41929"/>
    <property type="gene ID" value="Mhun_2224"/>
</dbReference>
<dbReference type="InterPro" id="IPR013229">
    <property type="entry name" value="PEGA"/>
</dbReference>
<dbReference type="PROSITE" id="PS50011">
    <property type="entry name" value="PROTEIN_KINASE_DOM"/>
    <property type="match status" value="1"/>
</dbReference>
<feature type="compositionally biased region" description="Basic and acidic residues" evidence="1">
    <location>
        <begin position="209"/>
        <end position="218"/>
    </location>
</feature>
<feature type="domain" description="Protein kinase" evidence="3">
    <location>
        <begin position="491"/>
        <end position="748"/>
    </location>
</feature>
<evidence type="ECO:0000259" key="3">
    <source>
        <dbReference type="PROSITE" id="PS50011"/>
    </source>
</evidence>
<dbReference type="GO" id="GO:0004674">
    <property type="term" value="F:protein serine/threonine kinase activity"/>
    <property type="evidence" value="ECO:0007669"/>
    <property type="project" value="UniProtKB-KW"/>
</dbReference>
<feature type="region of interest" description="Disordered" evidence="1">
    <location>
        <begin position="258"/>
        <end position="309"/>
    </location>
</feature>
<dbReference type="Gene3D" id="1.10.510.10">
    <property type="entry name" value="Transferase(Phosphotransferase) domain 1"/>
    <property type="match status" value="1"/>
</dbReference>
<keyword evidence="5" id="KW-1185">Reference proteome</keyword>
<dbReference type="InParanoid" id="Q2FTU4"/>
<reference evidence="5" key="1">
    <citation type="journal article" date="2016" name="Stand. Genomic Sci.">
        <title>Complete genome sequence of Methanospirillum hungatei type strain JF1.</title>
        <authorList>
            <person name="Gunsalus R.P."/>
            <person name="Cook L.E."/>
            <person name="Crable B."/>
            <person name="Rohlin L."/>
            <person name="McDonald E."/>
            <person name="Mouttaki H."/>
            <person name="Sieber J.R."/>
            <person name="Poweleit N."/>
            <person name="Zhou H."/>
            <person name="Lapidus A.L."/>
            <person name="Daligault H.E."/>
            <person name="Land M."/>
            <person name="Gilna P."/>
            <person name="Ivanova N."/>
            <person name="Kyrpides N."/>
            <person name="Culley D.E."/>
            <person name="McInerney M.J."/>
        </authorList>
    </citation>
    <scope>NUCLEOTIDE SEQUENCE [LARGE SCALE GENOMIC DNA]</scope>
    <source>
        <strain evidence="5">ATCC 27890 / DSM 864 / NBRC 100397 / JF-1</strain>
    </source>
</reference>
<dbReference type="PANTHER" id="PTHR44167">
    <property type="entry name" value="OVARIAN-SPECIFIC SERINE/THREONINE-PROTEIN KINASE LOK-RELATED"/>
    <property type="match status" value="1"/>
</dbReference>
<accession>Q2FTU4</accession>
<dbReference type="Proteomes" id="UP000001941">
    <property type="component" value="Chromosome"/>
</dbReference>
<dbReference type="PANTHER" id="PTHR44167:SF24">
    <property type="entry name" value="SERINE_THREONINE-PROTEIN KINASE CHK2"/>
    <property type="match status" value="1"/>
</dbReference>
<dbReference type="STRING" id="323259.Mhun_2224"/>
<feature type="compositionally biased region" description="Basic and acidic residues" evidence="1">
    <location>
        <begin position="226"/>
        <end position="237"/>
    </location>
</feature>
<dbReference type="HOGENOM" id="CLU_367101_0_0_2"/>
<dbReference type="InterPro" id="IPR011009">
    <property type="entry name" value="Kinase-like_dom_sf"/>
</dbReference>
<dbReference type="InterPro" id="IPR000719">
    <property type="entry name" value="Prot_kinase_dom"/>
</dbReference>
<keyword evidence="4" id="KW-0418">Kinase</keyword>
<keyword evidence="4" id="KW-0808">Transferase</keyword>
<dbReference type="InterPro" id="IPR011990">
    <property type="entry name" value="TPR-like_helical_dom_sf"/>
</dbReference>
<dbReference type="Pfam" id="PF08308">
    <property type="entry name" value="PEGA"/>
    <property type="match status" value="1"/>
</dbReference>
<dbReference type="KEGG" id="mhu:Mhun_2224"/>
<dbReference type="eggNOG" id="arCOG03038">
    <property type="taxonomic scope" value="Archaea"/>
</dbReference>
<dbReference type="Gene3D" id="1.25.40.10">
    <property type="entry name" value="Tetratricopeptide repeat domain"/>
    <property type="match status" value="1"/>
</dbReference>
<evidence type="ECO:0000256" key="2">
    <source>
        <dbReference type="SAM" id="Phobius"/>
    </source>
</evidence>
<gene>
    <name evidence="4" type="ordered locus">Mhun_2224</name>
</gene>
<dbReference type="SUPFAM" id="SSF56112">
    <property type="entry name" value="Protein kinase-like (PK-like)"/>
    <property type="match status" value="1"/>
</dbReference>